<reference evidence="1 2" key="1">
    <citation type="journal article" date="2005" name="Nucleic Acids Res.">
        <title>Genomic blueprint of Hahella chejuensis, a marine microbe producing an algicidal agent.</title>
        <authorList>
            <person name="Jeong H."/>
            <person name="Yim J.H."/>
            <person name="Lee C."/>
            <person name="Choi S.-H."/>
            <person name="Park Y.K."/>
            <person name="Yoon S.H."/>
            <person name="Hur C.-G."/>
            <person name="Kang H.-Y."/>
            <person name="Kim D."/>
            <person name="Lee H.H."/>
            <person name="Park K.H."/>
            <person name="Park S.-H."/>
            <person name="Park H.-S."/>
            <person name="Lee H.K."/>
            <person name="Oh T.K."/>
            <person name="Kim J.F."/>
        </authorList>
    </citation>
    <scope>NUCLEOTIDE SEQUENCE [LARGE SCALE GENOMIC DNA]</scope>
    <source>
        <strain evidence="1 2">KCTC 2396</strain>
    </source>
</reference>
<evidence type="ECO:0000313" key="1">
    <source>
        <dbReference type="EMBL" id="ABC29085.1"/>
    </source>
</evidence>
<dbReference type="EMBL" id="CP000155">
    <property type="protein sequence ID" value="ABC29085.1"/>
    <property type="molecule type" value="Genomic_DNA"/>
</dbReference>
<dbReference type="eggNOG" id="ENOG502ZPMV">
    <property type="taxonomic scope" value="Bacteria"/>
</dbReference>
<accession>Q2SJT9</accession>
<dbReference type="KEGG" id="hch:HCH_02259"/>
<dbReference type="HOGENOM" id="CLU_2069812_0_0_6"/>
<evidence type="ECO:0008006" key="3">
    <source>
        <dbReference type="Google" id="ProtNLM"/>
    </source>
</evidence>
<keyword evidence="2" id="KW-1185">Reference proteome</keyword>
<dbReference type="PROSITE" id="PS51257">
    <property type="entry name" value="PROKAR_LIPOPROTEIN"/>
    <property type="match status" value="1"/>
</dbReference>
<dbReference type="RefSeq" id="WP_011396154.1">
    <property type="nucleotide sequence ID" value="NC_007645.1"/>
</dbReference>
<gene>
    <name evidence="1" type="ordered locus">HCH_02259</name>
</gene>
<organism evidence="1 2">
    <name type="scientific">Hahella chejuensis (strain KCTC 2396)</name>
    <dbReference type="NCBI Taxonomy" id="349521"/>
    <lineage>
        <taxon>Bacteria</taxon>
        <taxon>Pseudomonadati</taxon>
        <taxon>Pseudomonadota</taxon>
        <taxon>Gammaproteobacteria</taxon>
        <taxon>Oceanospirillales</taxon>
        <taxon>Hahellaceae</taxon>
        <taxon>Hahella</taxon>
    </lineage>
</organism>
<proteinExistence type="predicted"/>
<sequence>MRYLLLTLLLSLTGCSVEFGPEPVKEGPAGAVWAGGADGGVFVSVKEDSNPNDRIYLGKIYFEHDSSIWYDGRLELVGDIAFDPSDKTQYSGWDGEVLHLKNKGGYLKSLDEPREPTP</sequence>
<dbReference type="Proteomes" id="UP000000238">
    <property type="component" value="Chromosome"/>
</dbReference>
<dbReference type="OrthoDB" id="7010449at2"/>
<protein>
    <recommendedName>
        <fullName evidence="3">Lipoprotein</fullName>
    </recommendedName>
</protein>
<dbReference type="AlphaFoldDB" id="Q2SJT9"/>
<name>Q2SJT9_HAHCH</name>
<evidence type="ECO:0000313" key="2">
    <source>
        <dbReference type="Proteomes" id="UP000000238"/>
    </source>
</evidence>